<evidence type="ECO:0000256" key="8">
    <source>
        <dbReference type="ARBA" id="ARBA00047391"/>
    </source>
</evidence>
<dbReference type="Proteomes" id="UP000639396">
    <property type="component" value="Unassembled WGS sequence"/>
</dbReference>
<dbReference type="InterPro" id="IPR014033">
    <property type="entry name" value="Arginase"/>
</dbReference>
<feature type="binding site" evidence="10">
    <location>
        <position position="238"/>
    </location>
    <ligand>
        <name>Mn(2+)</name>
        <dbReference type="ChEBI" id="CHEBI:29035"/>
        <label>1</label>
    </ligand>
</feature>
<dbReference type="PIRSF" id="PIRSF036979">
    <property type="entry name" value="Arginase"/>
    <property type="match status" value="1"/>
</dbReference>
<evidence type="ECO:0000256" key="6">
    <source>
        <dbReference type="ARBA" id="ARBA00022801"/>
    </source>
</evidence>
<feature type="binding site" evidence="10">
    <location>
        <position position="131"/>
    </location>
    <ligand>
        <name>Mn(2+)</name>
        <dbReference type="ChEBI" id="CHEBI:29035"/>
        <label>1</label>
    </ligand>
</feature>
<dbReference type="Pfam" id="PF00491">
    <property type="entry name" value="Arginase"/>
    <property type="match status" value="1"/>
</dbReference>
<dbReference type="PROSITE" id="PS01053">
    <property type="entry name" value="ARGINASE_1"/>
    <property type="match status" value="1"/>
</dbReference>
<dbReference type="PRINTS" id="PR00116">
    <property type="entry name" value="ARGINASE"/>
</dbReference>
<evidence type="ECO:0000256" key="7">
    <source>
        <dbReference type="ARBA" id="ARBA00023211"/>
    </source>
</evidence>
<organism evidence="14 15">
    <name type="scientific">Paenibacillus oceani</name>
    <dbReference type="NCBI Taxonomy" id="2772510"/>
    <lineage>
        <taxon>Bacteria</taxon>
        <taxon>Bacillati</taxon>
        <taxon>Bacillota</taxon>
        <taxon>Bacilli</taxon>
        <taxon>Bacillales</taxon>
        <taxon>Paenibacillaceae</taxon>
        <taxon>Paenibacillus</taxon>
    </lineage>
</organism>
<dbReference type="EMBL" id="JACXJA010000001">
    <property type="protein sequence ID" value="MBD2860520.1"/>
    <property type="molecule type" value="Genomic_DNA"/>
</dbReference>
<evidence type="ECO:0000256" key="11">
    <source>
        <dbReference type="PROSITE-ProRule" id="PRU00742"/>
    </source>
</evidence>
<dbReference type="PANTHER" id="PTHR43782">
    <property type="entry name" value="ARGINASE"/>
    <property type="match status" value="1"/>
</dbReference>
<comment type="cofactor">
    <cofactor evidence="10 13">
        <name>Mn(2+)</name>
        <dbReference type="ChEBI" id="CHEBI:29035"/>
    </cofactor>
    <text evidence="10 13">Binds 2 manganese ions per subunit.</text>
</comment>
<dbReference type="CDD" id="cd09989">
    <property type="entry name" value="Arginase"/>
    <property type="match status" value="1"/>
</dbReference>
<dbReference type="EC" id="3.5.3.1" evidence="2 9"/>
<evidence type="ECO:0000256" key="2">
    <source>
        <dbReference type="ARBA" id="ARBA00012168"/>
    </source>
</evidence>
<evidence type="ECO:0000256" key="3">
    <source>
        <dbReference type="ARBA" id="ARBA00018123"/>
    </source>
</evidence>
<dbReference type="Gene3D" id="3.40.800.10">
    <property type="entry name" value="Ureohydrolase domain"/>
    <property type="match status" value="1"/>
</dbReference>
<comment type="similarity">
    <text evidence="11 12">Belongs to the arginase family.</text>
</comment>
<keyword evidence="4 13" id="KW-0056">Arginine metabolism</keyword>
<comment type="catalytic activity">
    <reaction evidence="8 13">
        <text>L-arginine + H2O = urea + L-ornithine</text>
        <dbReference type="Rhea" id="RHEA:20569"/>
        <dbReference type="ChEBI" id="CHEBI:15377"/>
        <dbReference type="ChEBI" id="CHEBI:16199"/>
        <dbReference type="ChEBI" id="CHEBI:32682"/>
        <dbReference type="ChEBI" id="CHEBI:46911"/>
        <dbReference type="EC" id="3.5.3.1"/>
    </reaction>
</comment>
<dbReference type="InterPro" id="IPR023696">
    <property type="entry name" value="Ureohydrolase_dom_sf"/>
</dbReference>
<feature type="binding site" evidence="10">
    <location>
        <position position="236"/>
    </location>
    <ligand>
        <name>Mn(2+)</name>
        <dbReference type="ChEBI" id="CHEBI:29035"/>
        <label>1</label>
    </ligand>
</feature>
<comment type="pathway">
    <text evidence="1">Nitrogen metabolism; urea cycle; L-ornithine and urea from L-arginine: step 1/1.</text>
</comment>
<dbReference type="GO" id="GO:0005737">
    <property type="term" value="C:cytoplasm"/>
    <property type="evidence" value="ECO:0007669"/>
    <property type="project" value="TreeGrafter"/>
</dbReference>
<dbReference type="InterPro" id="IPR006035">
    <property type="entry name" value="Ureohydrolase"/>
</dbReference>
<dbReference type="InterPro" id="IPR020855">
    <property type="entry name" value="Ureohydrolase_Mn_BS"/>
</dbReference>
<dbReference type="AlphaFoldDB" id="A0A927C398"/>
<dbReference type="GO" id="GO:0004053">
    <property type="term" value="F:arginase activity"/>
    <property type="evidence" value="ECO:0007669"/>
    <property type="project" value="UniProtKB-UniRule"/>
</dbReference>
<comment type="caution">
    <text evidence="14">The sequence shown here is derived from an EMBL/GenBank/DDBJ whole genome shotgun (WGS) entry which is preliminary data.</text>
</comment>
<evidence type="ECO:0000313" key="14">
    <source>
        <dbReference type="EMBL" id="MBD2860520.1"/>
    </source>
</evidence>
<dbReference type="GO" id="GO:0006525">
    <property type="term" value="P:arginine metabolic process"/>
    <property type="evidence" value="ECO:0007669"/>
    <property type="project" value="UniProtKB-KW"/>
</dbReference>
<dbReference type="NCBIfam" id="TIGR01229">
    <property type="entry name" value="rocF_arginase"/>
    <property type="match status" value="1"/>
</dbReference>
<protein>
    <recommendedName>
        <fullName evidence="3 9">Arginase</fullName>
        <ecNumber evidence="2 9">3.5.3.1</ecNumber>
    </recommendedName>
</protein>
<dbReference type="GO" id="GO:0030145">
    <property type="term" value="F:manganese ion binding"/>
    <property type="evidence" value="ECO:0007669"/>
    <property type="project" value="TreeGrafter"/>
</dbReference>
<evidence type="ECO:0000256" key="9">
    <source>
        <dbReference type="NCBIfam" id="TIGR01229"/>
    </source>
</evidence>
<dbReference type="RefSeq" id="WP_190923726.1">
    <property type="nucleotide sequence ID" value="NZ_JACXJA010000001.1"/>
</dbReference>
<evidence type="ECO:0000256" key="1">
    <source>
        <dbReference type="ARBA" id="ARBA00005098"/>
    </source>
</evidence>
<gene>
    <name evidence="14" type="primary">rocF</name>
    <name evidence="14" type="ORF">IDH45_00780</name>
</gene>
<evidence type="ECO:0000256" key="10">
    <source>
        <dbReference type="PIRSR" id="PIRSR036979-1"/>
    </source>
</evidence>
<keyword evidence="6 12" id="KW-0378">Hydrolase</keyword>
<keyword evidence="7 10" id="KW-0464">Manganese</keyword>
<dbReference type="PROSITE" id="PS51409">
    <property type="entry name" value="ARGINASE_2"/>
    <property type="match status" value="1"/>
</dbReference>
<dbReference type="FunFam" id="3.40.800.10:FF:000005">
    <property type="entry name" value="Arginase"/>
    <property type="match status" value="1"/>
</dbReference>
<keyword evidence="15" id="KW-1185">Reference proteome</keyword>
<evidence type="ECO:0000256" key="12">
    <source>
        <dbReference type="RuleBase" id="RU003684"/>
    </source>
</evidence>
<evidence type="ECO:0000256" key="4">
    <source>
        <dbReference type="ARBA" id="ARBA00022503"/>
    </source>
</evidence>
<keyword evidence="5 10" id="KW-0479">Metal-binding</keyword>
<feature type="binding site" evidence="10">
    <location>
        <position position="133"/>
    </location>
    <ligand>
        <name>Mn(2+)</name>
        <dbReference type="ChEBI" id="CHEBI:29035"/>
        <label>1</label>
    </ligand>
</feature>
<proteinExistence type="inferred from homology"/>
<evidence type="ECO:0000313" key="15">
    <source>
        <dbReference type="Proteomes" id="UP000639396"/>
    </source>
</evidence>
<dbReference type="PANTHER" id="PTHR43782:SF3">
    <property type="entry name" value="ARGINASE"/>
    <property type="match status" value="1"/>
</dbReference>
<evidence type="ECO:0000256" key="5">
    <source>
        <dbReference type="ARBA" id="ARBA00022723"/>
    </source>
</evidence>
<evidence type="ECO:0000256" key="13">
    <source>
        <dbReference type="RuleBase" id="RU361159"/>
    </source>
</evidence>
<reference evidence="14" key="1">
    <citation type="submission" date="2020-09" db="EMBL/GenBank/DDBJ databases">
        <title>A novel bacterium of genus Paenibacillus, isolated from South China Sea.</title>
        <authorList>
            <person name="Huang H."/>
            <person name="Mo K."/>
            <person name="Hu Y."/>
        </authorList>
    </citation>
    <scope>NUCLEOTIDE SEQUENCE</scope>
    <source>
        <strain evidence="14">IB182363</strain>
    </source>
</reference>
<accession>A0A927C398</accession>
<feature type="binding site" evidence="10">
    <location>
        <position position="129"/>
    </location>
    <ligand>
        <name>Mn(2+)</name>
        <dbReference type="ChEBI" id="CHEBI:29035"/>
        <label>1</label>
    </ligand>
</feature>
<feature type="binding site" evidence="10">
    <location>
        <position position="106"/>
    </location>
    <ligand>
        <name>Mn(2+)</name>
        <dbReference type="ChEBI" id="CHEBI:29035"/>
        <label>1</label>
    </ligand>
</feature>
<name>A0A927C398_9BACL</name>
<sequence length="309" mass="32493">MNPNICKQISVLGVPMDLGADRRGVDMGPSAIRCAGLEARLEQLGYAVQDEGDLVVRRAKAYSSTLPETNMKYAYEIVRVNEELAEKVAAITAAGDWFPLILGGDHSIAIGTLAGVTRYKERIGVIWYDAHGDVNTPDTSPSGNIHGMALAAALGFGHPALTGIGIGSGGVPRIDPRNVVLVGARSLDPGERIFLKQHGVTVYTMHEIDRIGISAVMEQAVRLASAGTEGVHLSLDLDGLDPEDAPGVGTPVPAGISLRESLLAMEILSASGLLTSAEFVEVNPVLDLRNKTAKAAVELIASLLGETIM</sequence>
<dbReference type="SUPFAM" id="SSF52768">
    <property type="entry name" value="Arginase/deacetylase"/>
    <property type="match status" value="1"/>
</dbReference>